<proteinExistence type="predicted"/>
<organism evidence="1 2">
    <name type="scientific">Trifolium medium</name>
    <dbReference type="NCBI Taxonomy" id="97028"/>
    <lineage>
        <taxon>Eukaryota</taxon>
        <taxon>Viridiplantae</taxon>
        <taxon>Streptophyta</taxon>
        <taxon>Embryophyta</taxon>
        <taxon>Tracheophyta</taxon>
        <taxon>Spermatophyta</taxon>
        <taxon>Magnoliopsida</taxon>
        <taxon>eudicotyledons</taxon>
        <taxon>Gunneridae</taxon>
        <taxon>Pentapetalae</taxon>
        <taxon>rosids</taxon>
        <taxon>fabids</taxon>
        <taxon>Fabales</taxon>
        <taxon>Fabaceae</taxon>
        <taxon>Papilionoideae</taxon>
        <taxon>50 kb inversion clade</taxon>
        <taxon>NPAAA clade</taxon>
        <taxon>Hologalegina</taxon>
        <taxon>IRL clade</taxon>
        <taxon>Trifolieae</taxon>
        <taxon>Trifolium</taxon>
    </lineage>
</organism>
<dbReference type="AlphaFoldDB" id="A0A392TS28"/>
<reference evidence="1 2" key="1">
    <citation type="journal article" date="2018" name="Front. Plant Sci.">
        <title>Red Clover (Trifolium pratense) and Zigzag Clover (T. medium) - A Picture of Genomic Similarities and Differences.</title>
        <authorList>
            <person name="Dluhosova J."/>
            <person name="Istvanek J."/>
            <person name="Nedelnik J."/>
            <person name="Repkova J."/>
        </authorList>
    </citation>
    <scope>NUCLEOTIDE SEQUENCE [LARGE SCALE GENOMIC DNA]</scope>
    <source>
        <strain evidence="2">cv. 10/8</strain>
        <tissue evidence="1">Leaf</tissue>
    </source>
</reference>
<evidence type="ECO:0008006" key="3">
    <source>
        <dbReference type="Google" id="ProtNLM"/>
    </source>
</evidence>
<name>A0A392TS28_9FABA</name>
<evidence type="ECO:0000313" key="1">
    <source>
        <dbReference type="EMBL" id="MCI64001.1"/>
    </source>
</evidence>
<dbReference type="EMBL" id="LXQA010647407">
    <property type="protein sequence ID" value="MCI64001.1"/>
    <property type="molecule type" value="Genomic_DNA"/>
</dbReference>
<dbReference type="Proteomes" id="UP000265520">
    <property type="component" value="Unassembled WGS sequence"/>
</dbReference>
<feature type="non-terminal residue" evidence="1">
    <location>
        <position position="47"/>
    </location>
</feature>
<comment type="caution">
    <text evidence="1">The sequence shown here is derived from an EMBL/GenBank/DDBJ whole genome shotgun (WGS) entry which is preliminary data.</text>
</comment>
<evidence type="ECO:0000313" key="2">
    <source>
        <dbReference type="Proteomes" id="UP000265520"/>
    </source>
</evidence>
<accession>A0A392TS28</accession>
<sequence length="47" mass="5341">MGRDKGGKLAPNWEGLFRINEKFTGGVYRLETLQGEVMSRTWNVANL</sequence>
<protein>
    <recommendedName>
        <fullName evidence="3">Gag-pol polyprotein</fullName>
    </recommendedName>
</protein>
<keyword evidence="2" id="KW-1185">Reference proteome</keyword>